<feature type="region of interest" description="Disordered" evidence="7">
    <location>
        <begin position="9"/>
        <end position="43"/>
    </location>
</feature>
<evidence type="ECO:0008006" key="11">
    <source>
        <dbReference type="Google" id="ProtNLM"/>
    </source>
</evidence>
<keyword evidence="6 8" id="KW-0472">Membrane</keyword>
<dbReference type="GO" id="GO:0005765">
    <property type="term" value="C:lysosomal membrane"/>
    <property type="evidence" value="ECO:0007669"/>
    <property type="project" value="TreeGrafter"/>
</dbReference>
<dbReference type="PANTHER" id="PTHR11689">
    <property type="entry name" value="CHLORIDE CHANNEL PROTEIN CLC FAMILY MEMBER"/>
    <property type="match status" value="1"/>
</dbReference>
<evidence type="ECO:0000256" key="2">
    <source>
        <dbReference type="ARBA" id="ARBA00022692"/>
    </source>
</evidence>
<feature type="transmembrane region" description="Helical" evidence="8">
    <location>
        <begin position="142"/>
        <end position="164"/>
    </location>
</feature>
<gene>
    <name evidence="9" type="ORF">NTEN_LOCUS21887</name>
</gene>
<comment type="subcellular location">
    <subcellularLocation>
        <location evidence="1">Membrane</location>
        <topology evidence="1">Multi-pass membrane protein</topology>
    </subcellularLocation>
</comment>
<feature type="transmembrane region" description="Helical" evidence="8">
    <location>
        <begin position="101"/>
        <end position="122"/>
    </location>
</feature>
<organism evidence="9 10">
    <name type="scientific">Nesidiocoris tenuis</name>
    <dbReference type="NCBI Taxonomy" id="355587"/>
    <lineage>
        <taxon>Eukaryota</taxon>
        <taxon>Metazoa</taxon>
        <taxon>Ecdysozoa</taxon>
        <taxon>Arthropoda</taxon>
        <taxon>Hexapoda</taxon>
        <taxon>Insecta</taxon>
        <taxon>Pterygota</taxon>
        <taxon>Neoptera</taxon>
        <taxon>Paraneoptera</taxon>
        <taxon>Hemiptera</taxon>
        <taxon>Heteroptera</taxon>
        <taxon>Panheteroptera</taxon>
        <taxon>Cimicomorpha</taxon>
        <taxon>Miridae</taxon>
        <taxon>Dicyphina</taxon>
        <taxon>Nesidiocoris</taxon>
    </lineage>
</organism>
<dbReference type="SUPFAM" id="SSF54631">
    <property type="entry name" value="CBS-domain pair"/>
    <property type="match status" value="1"/>
</dbReference>
<dbReference type="GO" id="GO:0015108">
    <property type="term" value="F:chloride transmembrane transporter activity"/>
    <property type="evidence" value="ECO:0007669"/>
    <property type="project" value="InterPro"/>
</dbReference>
<keyword evidence="5" id="KW-0129">CBS domain</keyword>
<dbReference type="EMBL" id="CADCXU010032148">
    <property type="protein sequence ID" value="CAB0017978.1"/>
    <property type="molecule type" value="Genomic_DNA"/>
</dbReference>
<dbReference type="SUPFAM" id="SSF81340">
    <property type="entry name" value="Clc chloride channel"/>
    <property type="match status" value="1"/>
</dbReference>
<dbReference type="PANTHER" id="PTHR11689:SF136">
    <property type="entry name" value="H(+)_CL(-) EXCHANGE TRANSPORTER 7"/>
    <property type="match status" value="1"/>
</dbReference>
<keyword evidence="3" id="KW-0677">Repeat</keyword>
<feature type="compositionally biased region" description="Basic and acidic residues" evidence="7">
    <location>
        <begin position="34"/>
        <end position="43"/>
    </location>
</feature>
<evidence type="ECO:0000256" key="6">
    <source>
        <dbReference type="ARBA" id="ARBA00023136"/>
    </source>
</evidence>
<evidence type="ECO:0000256" key="4">
    <source>
        <dbReference type="ARBA" id="ARBA00022989"/>
    </source>
</evidence>
<sequence>MSIALKTARFGTKGPPGGPSAAQWATGSPCAEQGGRERGRDGQRSRVVPFVRFPLNFQGLEGPMIHSGAIVGGSLATIWLPGLGPHSVLHYFRQDHEKRDFVAGGSAAGVAAAFGAPVGQLTHPGLLFFGKLNDTITKYEVFELPIFILMGVIGGLLGAVFVAINMRLMVFRMKHIKKKWLKLLEALTVGFLTASCGMASIYTLDYCRDFTEASPKFAVQGVYEMQIYLNGVPLLPSAPPPLSSDIKATDVMSAPPVVFTSKVKVARIIDTLDNVPHNGFPIVESAANSSNPVAANQVRFSEN</sequence>
<dbReference type="Proteomes" id="UP000479000">
    <property type="component" value="Unassembled WGS sequence"/>
</dbReference>
<feature type="transmembrane region" description="Helical" evidence="8">
    <location>
        <begin position="184"/>
        <end position="204"/>
    </location>
</feature>
<dbReference type="OrthoDB" id="428525at2759"/>
<keyword evidence="2 8" id="KW-0812">Transmembrane</keyword>
<dbReference type="AlphaFoldDB" id="A0A6H5HMC6"/>
<evidence type="ECO:0000313" key="9">
    <source>
        <dbReference type="EMBL" id="CAB0017978.1"/>
    </source>
</evidence>
<accession>A0A6H5HMC6</accession>
<reference evidence="9 10" key="1">
    <citation type="submission" date="2020-02" db="EMBL/GenBank/DDBJ databases">
        <authorList>
            <person name="Ferguson B K."/>
        </authorList>
    </citation>
    <scope>NUCLEOTIDE SEQUENCE [LARGE SCALE GENOMIC DNA]</scope>
</reference>
<proteinExistence type="predicted"/>
<dbReference type="InterPro" id="IPR051280">
    <property type="entry name" value="Cl-channel/antiporter"/>
</dbReference>
<evidence type="ECO:0000256" key="8">
    <source>
        <dbReference type="SAM" id="Phobius"/>
    </source>
</evidence>
<keyword evidence="10" id="KW-1185">Reference proteome</keyword>
<dbReference type="Gene3D" id="1.10.3080.10">
    <property type="entry name" value="Clc chloride channel"/>
    <property type="match status" value="2"/>
</dbReference>
<dbReference type="InterPro" id="IPR046342">
    <property type="entry name" value="CBS_dom_sf"/>
</dbReference>
<evidence type="ECO:0000256" key="1">
    <source>
        <dbReference type="ARBA" id="ARBA00004141"/>
    </source>
</evidence>
<dbReference type="Pfam" id="PF00654">
    <property type="entry name" value="Voltage_CLC"/>
    <property type="match status" value="2"/>
</dbReference>
<protein>
    <recommendedName>
        <fullName evidence="11">Chloride channel protein</fullName>
    </recommendedName>
</protein>
<evidence type="ECO:0000313" key="10">
    <source>
        <dbReference type="Proteomes" id="UP000479000"/>
    </source>
</evidence>
<name>A0A6H5HMC6_9HEMI</name>
<evidence type="ECO:0000256" key="3">
    <source>
        <dbReference type="ARBA" id="ARBA00022737"/>
    </source>
</evidence>
<dbReference type="InterPro" id="IPR014743">
    <property type="entry name" value="Cl-channel_core"/>
</dbReference>
<evidence type="ECO:0000256" key="5">
    <source>
        <dbReference type="ARBA" id="ARBA00023122"/>
    </source>
</evidence>
<keyword evidence="4 8" id="KW-1133">Transmembrane helix</keyword>
<evidence type="ECO:0000256" key="7">
    <source>
        <dbReference type="SAM" id="MobiDB-lite"/>
    </source>
</evidence>
<dbReference type="InterPro" id="IPR001807">
    <property type="entry name" value="ClC"/>
</dbReference>